<evidence type="ECO:0000313" key="3">
    <source>
        <dbReference type="Proteomes" id="UP001516662"/>
    </source>
</evidence>
<proteinExistence type="predicted"/>
<dbReference type="PANTHER" id="PTHR33990">
    <property type="entry name" value="PROTEIN YJDN-RELATED"/>
    <property type="match status" value="1"/>
</dbReference>
<dbReference type="CDD" id="cd06588">
    <property type="entry name" value="PhnB_like"/>
    <property type="match status" value="1"/>
</dbReference>
<dbReference type="SUPFAM" id="SSF54593">
    <property type="entry name" value="Glyoxalase/Bleomycin resistance protein/Dihydroxybiphenyl dioxygenase"/>
    <property type="match status" value="1"/>
</dbReference>
<protein>
    <submittedName>
        <fullName evidence="2">VOC family protein</fullName>
    </submittedName>
</protein>
<evidence type="ECO:0000313" key="2">
    <source>
        <dbReference type="EMBL" id="MBE4907546.1"/>
    </source>
</evidence>
<keyword evidence="3" id="KW-1185">Reference proteome</keyword>
<reference evidence="2 3" key="1">
    <citation type="submission" date="2020-10" db="EMBL/GenBank/DDBJ databases">
        <title>Bacillus sp. HD4P25, an endophyte from a halophyte.</title>
        <authorList>
            <person name="Sun J.-Q."/>
        </authorList>
    </citation>
    <scope>NUCLEOTIDE SEQUENCE [LARGE SCALE GENOMIC DNA]</scope>
    <source>
        <strain evidence="2 3">YIM 93174</strain>
    </source>
</reference>
<sequence>MFKKQTVPYLSFVDNAREALEFYKEVFEGEILNVQTFGEADYPTPPEISERIMHAQFKKDDLFLMFSDSFLGHEIKEGNQLSLVLEFENQEEINKVYKRLSETGTVYMELQDTFWGATFAKVKDKFGITWDLNYQKDQN</sequence>
<gene>
    <name evidence="2" type="ORF">IMZ08_05640</name>
</gene>
<dbReference type="InterPro" id="IPR029068">
    <property type="entry name" value="Glyas_Bleomycin-R_OHBP_Dase"/>
</dbReference>
<dbReference type="RefSeq" id="WP_193535025.1">
    <property type="nucleotide sequence ID" value="NZ_JADCLJ010000011.1"/>
</dbReference>
<dbReference type="InterPro" id="IPR028973">
    <property type="entry name" value="PhnB-like"/>
</dbReference>
<dbReference type="PANTHER" id="PTHR33990:SF1">
    <property type="entry name" value="PROTEIN YJDN"/>
    <property type="match status" value="1"/>
</dbReference>
<dbReference type="Gene3D" id="3.10.180.10">
    <property type="entry name" value="2,3-Dihydroxybiphenyl 1,2-Dioxygenase, domain 1"/>
    <property type="match status" value="1"/>
</dbReference>
<accession>A0ABR9QGJ0</accession>
<comment type="caution">
    <text evidence="2">The sequence shown here is derived from an EMBL/GenBank/DDBJ whole genome shotgun (WGS) entry which is preliminary data.</text>
</comment>
<organism evidence="2 3">
    <name type="scientific">Litchfieldia luteola</name>
    <dbReference type="NCBI Taxonomy" id="682179"/>
    <lineage>
        <taxon>Bacteria</taxon>
        <taxon>Bacillati</taxon>
        <taxon>Bacillota</taxon>
        <taxon>Bacilli</taxon>
        <taxon>Bacillales</taxon>
        <taxon>Bacillaceae</taxon>
        <taxon>Litchfieldia</taxon>
    </lineage>
</organism>
<name>A0ABR9QGJ0_9BACI</name>
<dbReference type="Proteomes" id="UP001516662">
    <property type="component" value="Unassembled WGS sequence"/>
</dbReference>
<dbReference type="EMBL" id="JADCLJ010000011">
    <property type="protein sequence ID" value="MBE4907546.1"/>
    <property type="molecule type" value="Genomic_DNA"/>
</dbReference>
<evidence type="ECO:0000259" key="1">
    <source>
        <dbReference type="Pfam" id="PF06983"/>
    </source>
</evidence>
<dbReference type="Pfam" id="PF06983">
    <property type="entry name" value="3-dmu-9_3-mt"/>
    <property type="match status" value="1"/>
</dbReference>
<feature type="domain" description="PhnB-like" evidence="1">
    <location>
        <begin position="5"/>
        <end position="132"/>
    </location>
</feature>